<keyword evidence="3" id="KW-1185">Reference proteome</keyword>
<dbReference type="RefSeq" id="XP_005110924.2">
    <property type="nucleotide sequence ID" value="XM_005110867.3"/>
</dbReference>
<evidence type="ECO:0000313" key="3">
    <source>
        <dbReference type="Proteomes" id="UP000694888"/>
    </source>
</evidence>
<feature type="transmembrane region" description="Helical" evidence="2">
    <location>
        <begin position="166"/>
        <end position="189"/>
    </location>
</feature>
<sequence>MIGALMMAGTVVDVIFVQWPAWEVERVKSRGFTHEESTPCEGPGPQQLGQDKQAGQEDQAGETSALWGRPKTKSYAPPSPFWEILQQVLLSFSVYSNAQKVLSTEEAPGTIGCIHGLRFFSMSWLVINHLYLMFVGYLANPQSLFAAADHWTFDIVTNSTIAVDTFFTLGLTPPYMLSLVFFTGFLKFFGSGETWFNTMPIDEENCKKYAWTNLLYINNLVHSENICMPPSWYLANDMQFYLVSPLLL</sequence>
<dbReference type="PANTHER" id="PTHR11161:SF0">
    <property type="entry name" value="O-ACYLTRANSFERASE LIKE PROTEIN"/>
    <property type="match status" value="1"/>
</dbReference>
<evidence type="ECO:0000256" key="2">
    <source>
        <dbReference type="SAM" id="Phobius"/>
    </source>
</evidence>
<dbReference type="PANTHER" id="PTHR11161">
    <property type="entry name" value="O-ACYLTRANSFERASE"/>
    <property type="match status" value="1"/>
</dbReference>
<evidence type="ECO:0000313" key="4">
    <source>
        <dbReference type="RefSeq" id="XP_005110924.2"/>
    </source>
</evidence>
<evidence type="ECO:0000256" key="1">
    <source>
        <dbReference type="SAM" id="MobiDB-lite"/>
    </source>
</evidence>
<accession>A0ABM0K7X8</accession>
<dbReference type="GeneID" id="101856540"/>
<keyword evidence="2" id="KW-0472">Membrane</keyword>
<proteinExistence type="predicted"/>
<feature type="transmembrane region" description="Helical" evidence="2">
    <location>
        <begin position="119"/>
        <end position="139"/>
    </location>
</feature>
<keyword evidence="2" id="KW-0812">Transmembrane</keyword>
<protein>
    <submittedName>
        <fullName evidence="4">Nose resistant to fluoxetine protein 6</fullName>
    </submittedName>
</protein>
<dbReference type="InterPro" id="IPR052728">
    <property type="entry name" value="O2_lipid_transport_reg"/>
</dbReference>
<keyword evidence="2" id="KW-1133">Transmembrane helix</keyword>
<feature type="region of interest" description="Disordered" evidence="1">
    <location>
        <begin position="33"/>
        <end position="72"/>
    </location>
</feature>
<gene>
    <name evidence="4" type="primary">LOC101856540</name>
</gene>
<dbReference type="Proteomes" id="UP000694888">
    <property type="component" value="Unplaced"/>
</dbReference>
<organism evidence="3 4">
    <name type="scientific">Aplysia californica</name>
    <name type="common">California sea hare</name>
    <dbReference type="NCBI Taxonomy" id="6500"/>
    <lineage>
        <taxon>Eukaryota</taxon>
        <taxon>Metazoa</taxon>
        <taxon>Spiralia</taxon>
        <taxon>Lophotrochozoa</taxon>
        <taxon>Mollusca</taxon>
        <taxon>Gastropoda</taxon>
        <taxon>Heterobranchia</taxon>
        <taxon>Euthyneura</taxon>
        <taxon>Tectipleura</taxon>
        <taxon>Aplysiida</taxon>
        <taxon>Aplysioidea</taxon>
        <taxon>Aplysiidae</taxon>
        <taxon>Aplysia</taxon>
    </lineage>
</organism>
<name>A0ABM0K7X8_APLCA</name>
<reference evidence="4" key="1">
    <citation type="submission" date="2025-08" db="UniProtKB">
        <authorList>
            <consortium name="RefSeq"/>
        </authorList>
    </citation>
    <scope>IDENTIFICATION</scope>
</reference>